<feature type="domain" description="N-acetyltransferase" evidence="1">
    <location>
        <begin position="100"/>
        <end position="242"/>
    </location>
</feature>
<dbReference type="SUPFAM" id="SSF55729">
    <property type="entry name" value="Acyl-CoA N-acyltransferases (Nat)"/>
    <property type="match status" value="1"/>
</dbReference>
<dbReference type="GO" id="GO:0016747">
    <property type="term" value="F:acyltransferase activity, transferring groups other than amino-acyl groups"/>
    <property type="evidence" value="ECO:0007669"/>
    <property type="project" value="InterPro"/>
</dbReference>
<dbReference type="Proteomes" id="UP000178406">
    <property type="component" value="Unassembled WGS sequence"/>
</dbReference>
<evidence type="ECO:0000259" key="1">
    <source>
        <dbReference type="PROSITE" id="PS51186"/>
    </source>
</evidence>
<dbReference type="InterPro" id="IPR016181">
    <property type="entry name" value="Acyl_CoA_acyltransferase"/>
</dbReference>
<dbReference type="Pfam" id="PF00583">
    <property type="entry name" value="Acetyltransf_1"/>
    <property type="match status" value="1"/>
</dbReference>
<organism evidence="2 3">
    <name type="scientific">Candidatus Giovannonibacteria bacterium RIFCSPHIGHO2_02_FULL_46_20</name>
    <dbReference type="NCBI Taxonomy" id="1798338"/>
    <lineage>
        <taxon>Bacteria</taxon>
        <taxon>Candidatus Giovannoniibacteriota</taxon>
    </lineage>
</organism>
<name>A0A1F5WH53_9BACT</name>
<accession>A0A1F5WH53</accession>
<gene>
    <name evidence="2" type="ORF">A3J56_02275</name>
</gene>
<dbReference type="AlphaFoldDB" id="A0A1F5WH53"/>
<comment type="caution">
    <text evidence="2">The sequence shown here is derived from an EMBL/GenBank/DDBJ whole genome shotgun (WGS) entry which is preliminary data.</text>
</comment>
<proteinExistence type="predicted"/>
<dbReference type="CDD" id="cd04301">
    <property type="entry name" value="NAT_SF"/>
    <property type="match status" value="1"/>
</dbReference>
<sequence length="242" mass="27900">MLIQYLPWDSDFFGFRIGCYTKHTLSDADEEIFLKEFDNQRYDCVYVFADPRDETTKRVAARNQFLFVDERLLYCLPDSYPNYDISKNDSYCLLDYSNKQAVERARHIFDEISSVSRFTHDPRLCGKAKWMYTIWLDQIMNNPLGAIVIIPEKQSNLPIALVGCSVEDGVGELVSVGVDSRFRGQGLGVAVVHSAINWLYECGAKHIMVKTQASARSAKFLYEKVGFVLEESKAIYHVWRKF</sequence>
<dbReference type="Gene3D" id="3.40.630.30">
    <property type="match status" value="1"/>
</dbReference>
<dbReference type="EMBL" id="MFHQ01000011">
    <property type="protein sequence ID" value="OGF74601.1"/>
    <property type="molecule type" value="Genomic_DNA"/>
</dbReference>
<evidence type="ECO:0000313" key="3">
    <source>
        <dbReference type="Proteomes" id="UP000178406"/>
    </source>
</evidence>
<dbReference type="InterPro" id="IPR000182">
    <property type="entry name" value="GNAT_dom"/>
</dbReference>
<protein>
    <recommendedName>
        <fullName evidence="1">N-acetyltransferase domain-containing protein</fullName>
    </recommendedName>
</protein>
<dbReference type="PROSITE" id="PS51186">
    <property type="entry name" value="GNAT"/>
    <property type="match status" value="1"/>
</dbReference>
<dbReference type="STRING" id="1798338.A3J56_02275"/>
<reference evidence="2 3" key="1">
    <citation type="journal article" date="2016" name="Nat. Commun.">
        <title>Thousands of microbial genomes shed light on interconnected biogeochemical processes in an aquifer system.</title>
        <authorList>
            <person name="Anantharaman K."/>
            <person name="Brown C.T."/>
            <person name="Hug L.A."/>
            <person name="Sharon I."/>
            <person name="Castelle C.J."/>
            <person name="Probst A.J."/>
            <person name="Thomas B.C."/>
            <person name="Singh A."/>
            <person name="Wilkins M.J."/>
            <person name="Karaoz U."/>
            <person name="Brodie E.L."/>
            <person name="Williams K.H."/>
            <person name="Hubbard S.S."/>
            <person name="Banfield J.F."/>
        </authorList>
    </citation>
    <scope>NUCLEOTIDE SEQUENCE [LARGE SCALE GENOMIC DNA]</scope>
</reference>
<evidence type="ECO:0000313" key="2">
    <source>
        <dbReference type="EMBL" id="OGF74601.1"/>
    </source>
</evidence>